<name>A0ABS7MNN1_9RHOB</name>
<keyword evidence="3" id="KW-1185">Reference proteome</keyword>
<keyword evidence="1" id="KW-0472">Membrane</keyword>
<feature type="transmembrane region" description="Helical" evidence="1">
    <location>
        <begin position="21"/>
        <end position="39"/>
    </location>
</feature>
<gene>
    <name evidence="2" type="ORF">KUL25_02685</name>
</gene>
<reference evidence="2 3" key="1">
    <citation type="submission" date="2021-07" db="EMBL/GenBank/DDBJ databases">
        <title>Karlodiniumbacter phycospheric gen. nov., sp. nov., a phycosphere bacterium isolated from karlodinium veneficum.</title>
        <authorList>
            <person name="Peng Y."/>
            <person name="Jiang L."/>
            <person name="Lee J."/>
        </authorList>
    </citation>
    <scope>NUCLEOTIDE SEQUENCE [LARGE SCALE GENOMIC DNA]</scope>
    <source>
        <strain evidence="2 3">N5</strain>
    </source>
</reference>
<sequence>MPPRRRDPLATHNERVRLRSNFLNALSIGFLGFAFLRPLVDGTLILNVLTLAFLVTGVVLHGVAHYILRYLETED</sequence>
<evidence type="ECO:0000313" key="3">
    <source>
        <dbReference type="Proteomes" id="UP000693972"/>
    </source>
</evidence>
<organism evidence="2 3">
    <name type="scientific">Gymnodinialimonas phycosphaerae</name>
    <dbReference type="NCBI Taxonomy" id="2841589"/>
    <lineage>
        <taxon>Bacteria</taxon>
        <taxon>Pseudomonadati</taxon>
        <taxon>Pseudomonadota</taxon>
        <taxon>Alphaproteobacteria</taxon>
        <taxon>Rhodobacterales</taxon>
        <taxon>Paracoccaceae</taxon>
        <taxon>Gymnodinialimonas</taxon>
    </lineage>
</organism>
<dbReference type="Proteomes" id="UP000693972">
    <property type="component" value="Unassembled WGS sequence"/>
</dbReference>
<comment type="caution">
    <text evidence="2">The sequence shown here is derived from an EMBL/GenBank/DDBJ whole genome shotgun (WGS) entry which is preliminary data.</text>
</comment>
<keyword evidence="1" id="KW-1133">Transmembrane helix</keyword>
<evidence type="ECO:0000256" key="1">
    <source>
        <dbReference type="SAM" id="Phobius"/>
    </source>
</evidence>
<feature type="transmembrane region" description="Helical" evidence="1">
    <location>
        <begin position="45"/>
        <end position="68"/>
    </location>
</feature>
<dbReference type="EMBL" id="JAIMBW010000001">
    <property type="protein sequence ID" value="MBY4891667.1"/>
    <property type="molecule type" value="Genomic_DNA"/>
</dbReference>
<protein>
    <recommendedName>
        <fullName evidence="4">YrhK domain-containing protein</fullName>
    </recommendedName>
</protein>
<evidence type="ECO:0008006" key="4">
    <source>
        <dbReference type="Google" id="ProtNLM"/>
    </source>
</evidence>
<dbReference type="RefSeq" id="WP_257891518.1">
    <property type="nucleotide sequence ID" value="NZ_JAIMBW010000001.1"/>
</dbReference>
<accession>A0ABS7MNN1</accession>
<proteinExistence type="predicted"/>
<evidence type="ECO:0000313" key="2">
    <source>
        <dbReference type="EMBL" id="MBY4891667.1"/>
    </source>
</evidence>
<keyword evidence="1" id="KW-0812">Transmembrane</keyword>